<reference evidence="7 8" key="1">
    <citation type="submission" date="2024-08" db="EMBL/GenBank/DDBJ databases">
        <authorList>
            <person name="Lu H."/>
        </authorList>
    </citation>
    <scope>NUCLEOTIDE SEQUENCE [LARGE SCALE GENOMIC DNA]</scope>
    <source>
        <strain evidence="7 8">LYH14W</strain>
    </source>
</reference>
<evidence type="ECO:0000313" key="8">
    <source>
        <dbReference type="Proteomes" id="UP001606210"/>
    </source>
</evidence>
<evidence type="ECO:0000256" key="3">
    <source>
        <dbReference type="ARBA" id="ARBA00022692"/>
    </source>
</evidence>
<keyword evidence="4 6" id="KW-1133">Transmembrane helix</keyword>
<dbReference type="InterPro" id="IPR001851">
    <property type="entry name" value="ABC_transp_permease"/>
</dbReference>
<keyword evidence="5 6" id="KW-0472">Membrane</keyword>
<evidence type="ECO:0000256" key="4">
    <source>
        <dbReference type="ARBA" id="ARBA00022989"/>
    </source>
</evidence>
<feature type="transmembrane region" description="Helical" evidence="6">
    <location>
        <begin position="99"/>
        <end position="119"/>
    </location>
</feature>
<dbReference type="Pfam" id="PF02653">
    <property type="entry name" value="BPD_transp_2"/>
    <property type="match status" value="1"/>
</dbReference>
<feature type="transmembrane region" description="Helical" evidence="6">
    <location>
        <begin position="33"/>
        <end position="54"/>
    </location>
</feature>
<gene>
    <name evidence="7" type="ORF">ACG00Y_14230</name>
</gene>
<accession>A0ABW7F3D7</accession>
<feature type="transmembrane region" description="Helical" evidence="6">
    <location>
        <begin position="61"/>
        <end position="79"/>
    </location>
</feature>
<keyword evidence="2" id="KW-1003">Cell membrane</keyword>
<evidence type="ECO:0000256" key="2">
    <source>
        <dbReference type="ARBA" id="ARBA00022475"/>
    </source>
</evidence>
<dbReference type="CDD" id="cd06581">
    <property type="entry name" value="TM_PBP1_LivM_like"/>
    <property type="match status" value="1"/>
</dbReference>
<evidence type="ECO:0000313" key="7">
    <source>
        <dbReference type="EMBL" id="MFG6431084.1"/>
    </source>
</evidence>
<comment type="caution">
    <text evidence="7">The sequence shown here is derived from an EMBL/GenBank/DDBJ whole genome shotgun (WGS) entry which is preliminary data.</text>
</comment>
<dbReference type="RefSeq" id="WP_394479870.1">
    <property type="nucleotide sequence ID" value="NZ_JBIGHV010000005.1"/>
</dbReference>
<name>A0ABW7F3D7_9BURK</name>
<keyword evidence="3 6" id="KW-0812">Transmembrane</keyword>
<proteinExistence type="predicted"/>
<feature type="transmembrane region" description="Helical" evidence="6">
    <location>
        <begin position="189"/>
        <end position="208"/>
    </location>
</feature>
<sequence length="361" mass="38664">METKKLITFLLAAVGLLVVPLFAQQFGNGPVRIIDLALLYVLLALGLNIVVGYAGLLDLGYVAFYAVGSYMFALMASPHLSDNFEAFKAAFPEGLHSPIWLVIPLAAGVAALFGVMLGAPTLKLRGDYLAIVTLGFGEIIRVFLNNLEHPVNVTNGPRGIGQIDSFHIFGINLGKSWEVFGFTLPSVTLYYYLFLLLVVVSVVICYRLEQSRIGRAWMAIREDEIAAKAMGINTRNLKLLAFGMGATFGGVAGAMFASFQGFVSPESFSLQESIMIVAMVVLGGIGHIPGVILGALMLAALPEVLRYVAGDIQSMTGGRIDASILRQLLVALAMITIMLVRPRGLWPAPEHGKAAPVPAAK</sequence>
<keyword evidence="8" id="KW-1185">Reference proteome</keyword>
<dbReference type="PANTHER" id="PTHR30482:SF10">
    <property type="entry name" value="HIGH-AFFINITY BRANCHED-CHAIN AMINO ACID TRANSPORT PROTEIN BRAE"/>
    <property type="match status" value="1"/>
</dbReference>
<dbReference type="InterPro" id="IPR043428">
    <property type="entry name" value="LivM-like"/>
</dbReference>
<dbReference type="EMBL" id="JBIGHV010000005">
    <property type="protein sequence ID" value="MFG6431084.1"/>
    <property type="molecule type" value="Genomic_DNA"/>
</dbReference>
<evidence type="ECO:0000256" key="6">
    <source>
        <dbReference type="SAM" id="Phobius"/>
    </source>
</evidence>
<feature type="transmembrane region" description="Helical" evidence="6">
    <location>
        <begin position="239"/>
        <end position="262"/>
    </location>
</feature>
<protein>
    <submittedName>
        <fullName evidence="7">Branched-chain amino acid ABC transporter permease</fullName>
    </submittedName>
</protein>
<feature type="transmembrane region" description="Helical" evidence="6">
    <location>
        <begin position="126"/>
        <end position="144"/>
    </location>
</feature>
<dbReference type="PANTHER" id="PTHR30482">
    <property type="entry name" value="HIGH-AFFINITY BRANCHED-CHAIN AMINO ACID TRANSPORT SYSTEM PERMEASE"/>
    <property type="match status" value="1"/>
</dbReference>
<comment type="subcellular location">
    <subcellularLocation>
        <location evidence="1">Cell membrane</location>
        <topology evidence="1">Multi-pass membrane protein</topology>
    </subcellularLocation>
</comment>
<evidence type="ECO:0000256" key="1">
    <source>
        <dbReference type="ARBA" id="ARBA00004651"/>
    </source>
</evidence>
<evidence type="ECO:0000256" key="5">
    <source>
        <dbReference type="ARBA" id="ARBA00023136"/>
    </source>
</evidence>
<dbReference type="Proteomes" id="UP001606210">
    <property type="component" value="Unassembled WGS sequence"/>
</dbReference>
<feature type="transmembrane region" description="Helical" evidence="6">
    <location>
        <begin position="274"/>
        <end position="301"/>
    </location>
</feature>
<organism evidence="7 8">
    <name type="scientific">Pelomonas parva</name>
    <dbReference type="NCBI Taxonomy" id="3299032"/>
    <lineage>
        <taxon>Bacteria</taxon>
        <taxon>Pseudomonadati</taxon>
        <taxon>Pseudomonadota</taxon>
        <taxon>Betaproteobacteria</taxon>
        <taxon>Burkholderiales</taxon>
        <taxon>Sphaerotilaceae</taxon>
        <taxon>Roseateles</taxon>
    </lineage>
</organism>